<dbReference type="SUPFAM" id="SSF46689">
    <property type="entry name" value="Homeodomain-like"/>
    <property type="match status" value="1"/>
</dbReference>
<comment type="caution">
    <text evidence="5">The sequence shown here is derived from an EMBL/GenBank/DDBJ whole genome shotgun (WGS) entry which is preliminary data.</text>
</comment>
<evidence type="ECO:0000313" key="5">
    <source>
        <dbReference type="EMBL" id="MBC9176819.1"/>
    </source>
</evidence>
<proteinExistence type="predicted"/>
<dbReference type="SUPFAM" id="SSF48498">
    <property type="entry name" value="Tetracyclin repressor-like, C-terminal domain"/>
    <property type="match status" value="1"/>
</dbReference>
<dbReference type="InterPro" id="IPR009057">
    <property type="entry name" value="Homeodomain-like_sf"/>
</dbReference>
<evidence type="ECO:0000313" key="6">
    <source>
        <dbReference type="Proteomes" id="UP000603940"/>
    </source>
</evidence>
<feature type="region of interest" description="Disordered" evidence="3">
    <location>
        <begin position="190"/>
        <end position="219"/>
    </location>
</feature>
<dbReference type="InterPro" id="IPR041678">
    <property type="entry name" value="TetR_C_16"/>
</dbReference>
<evidence type="ECO:0000256" key="3">
    <source>
        <dbReference type="SAM" id="MobiDB-lite"/>
    </source>
</evidence>
<feature type="domain" description="HTH tetR-type" evidence="4">
    <location>
        <begin position="12"/>
        <end position="72"/>
    </location>
</feature>
<gene>
    <name evidence="5" type="ORF">IBL25_07680</name>
</gene>
<dbReference type="PANTHER" id="PTHR30055:SF235">
    <property type="entry name" value="TRANSCRIPTIONAL REGULATORY PROTEIN"/>
    <property type="match status" value="1"/>
</dbReference>
<dbReference type="Pfam" id="PF17920">
    <property type="entry name" value="TetR_C_16"/>
    <property type="match status" value="1"/>
</dbReference>
<dbReference type="RefSeq" id="WP_187777960.1">
    <property type="nucleotide sequence ID" value="NZ_JACTUZ010000020.1"/>
</dbReference>
<feature type="DNA-binding region" description="H-T-H motif" evidence="2">
    <location>
        <begin position="35"/>
        <end position="54"/>
    </location>
</feature>
<organism evidence="5 6">
    <name type="scientific">Pseudoroseomonas ludipueritiae</name>
    <dbReference type="NCBI Taxonomy" id="198093"/>
    <lineage>
        <taxon>Bacteria</taxon>
        <taxon>Pseudomonadati</taxon>
        <taxon>Pseudomonadota</taxon>
        <taxon>Alphaproteobacteria</taxon>
        <taxon>Acetobacterales</taxon>
        <taxon>Acetobacteraceae</taxon>
        <taxon>Pseudoroseomonas</taxon>
    </lineage>
</organism>
<protein>
    <submittedName>
        <fullName evidence="5">TetR/AcrR family transcriptional regulator</fullName>
    </submittedName>
</protein>
<dbReference type="Pfam" id="PF00440">
    <property type="entry name" value="TetR_N"/>
    <property type="match status" value="1"/>
</dbReference>
<evidence type="ECO:0000256" key="2">
    <source>
        <dbReference type="PROSITE-ProRule" id="PRU00335"/>
    </source>
</evidence>
<keyword evidence="6" id="KW-1185">Reference proteome</keyword>
<reference evidence="5 6" key="1">
    <citation type="journal article" date="2009" name="Int. J. Syst. Evol. Microbiol.">
        <title>Transfer of Teichococcus ludipueritiae and Muricoccus roseus to the genus Roseomonas, as Roseomonas ludipueritiae comb. nov. and Roseomonas rosea comb. nov., respectively, and emended description of the genus Roseomonas.</title>
        <authorList>
            <person name="Sanchez-Porro C."/>
            <person name="Gallego V."/>
            <person name="Busse H.J."/>
            <person name="Kampfer P."/>
            <person name="Ventosa A."/>
        </authorList>
    </citation>
    <scope>NUCLEOTIDE SEQUENCE [LARGE SCALE GENOMIC DNA]</scope>
    <source>
        <strain evidence="5 6">DSM 14915</strain>
    </source>
</reference>
<dbReference type="InterPro" id="IPR001647">
    <property type="entry name" value="HTH_TetR"/>
</dbReference>
<dbReference type="PANTHER" id="PTHR30055">
    <property type="entry name" value="HTH-TYPE TRANSCRIPTIONAL REGULATOR RUTR"/>
    <property type="match status" value="1"/>
</dbReference>
<evidence type="ECO:0000256" key="1">
    <source>
        <dbReference type="ARBA" id="ARBA00023125"/>
    </source>
</evidence>
<evidence type="ECO:0000259" key="4">
    <source>
        <dbReference type="PROSITE" id="PS50977"/>
    </source>
</evidence>
<dbReference type="InterPro" id="IPR050109">
    <property type="entry name" value="HTH-type_TetR-like_transc_reg"/>
</dbReference>
<dbReference type="PROSITE" id="PS50977">
    <property type="entry name" value="HTH_TETR_2"/>
    <property type="match status" value="1"/>
</dbReference>
<keyword evidence="1 2" id="KW-0238">DNA-binding</keyword>
<sequence>MPLKQDIENRGQDTRRRILEAAMLRFAQHTYEETKLRDIAADVGVDVALVHRSFGSKEKLFTEVVNIAVQPQRLFAGERDELTARLTARIMEPSLDQALRVIDPLDILVRNLLSPEAIPLLREVLVRDVITPLVPKLDDLAPQRAALLAACLVGISIFRHVLRTEPLQGEVDDHLEMLIANIIDVSIGNSPAVPPPPSPKVSKPGASSKVRGSSRGRSS</sequence>
<accession>A0ABR7R565</accession>
<dbReference type="InterPro" id="IPR036271">
    <property type="entry name" value="Tet_transcr_reg_TetR-rel_C_sf"/>
</dbReference>
<dbReference type="EMBL" id="JACTUZ010000020">
    <property type="protein sequence ID" value="MBC9176819.1"/>
    <property type="molecule type" value="Genomic_DNA"/>
</dbReference>
<dbReference type="Proteomes" id="UP000603940">
    <property type="component" value="Unassembled WGS sequence"/>
</dbReference>
<dbReference type="Gene3D" id="1.10.357.10">
    <property type="entry name" value="Tetracycline Repressor, domain 2"/>
    <property type="match status" value="1"/>
</dbReference>
<name>A0ABR7R565_9PROT</name>
<feature type="compositionally biased region" description="Low complexity" evidence="3">
    <location>
        <begin position="200"/>
        <end position="211"/>
    </location>
</feature>